<evidence type="ECO:0000313" key="2">
    <source>
        <dbReference type="Proteomes" id="UP001057402"/>
    </source>
</evidence>
<gene>
    <name evidence="1" type="ORF">MLD38_017141</name>
</gene>
<evidence type="ECO:0000313" key="1">
    <source>
        <dbReference type="EMBL" id="KAI4368599.1"/>
    </source>
</evidence>
<sequence length="134" mass="14305">MFKMAASCVLLGLMLLHGAPLLLVRAQSYRNLTSGSPAIVAGDTNTYLLSPSGEFGFGFKDMGSGFLLAIWFEKIDLRTVVWSANGDNLAPQGSKVQLTKDGRMLLDDPSGLNIWSVHRTGSGLVYAALLNSGI</sequence>
<name>A0ACB9QT61_9MYRT</name>
<comment type="caution">
    <text evidence="1">The sequence shown here is derived from an EMBL/GenBank/DDBJ whole genome shotgun (WGS) entry which is preliminary data.</text>
</comment>
<accession>A0ACB9QT61</accession>
<keyword evidence="2" id="KW-1185">Reference proteome</keyword>
<dbReference type="Proteomes" id="UP001057402">
    <property type="component" value="Chromosome 5"/>
</dbReference>
<dbReference type="EMBL" id="CM042884">
    <property type="protein sequence ID" value="KAI4368599.1"/>
    <property type="molecule type" value="Genomic_DNA"/>
</dbReference>
<proteinExistence type="predicted"/>
<reference evidence="2" key="1">
    <citation type="journal article" date="2023" name="Front. Plant Sci.">
        <title>Chromosomal-level genome assembly of Melastoma candidum provides insights into trichome evolution.</title>
        <authorList>
            <person name="Zhong Y."/>
            <person name="Wu W."/>
            <person name="Sun C."/>
            <person name="Zou P."/>
            <person name="Liu Y."/>
            <person name="Dai S."/>
            <person name="Zhou R."/>
        </authorList>
    </citation>
    <scope>NUCLEOTIDE SEQUENCE [LARGE SCALE GENOMIC DNA]</scope>
</reference>
<organism evidence="1 2">
    <name type="scientific">Melastoma candidum</name>
    <dbReference type="NCBI Taxonomy" id="119954"/>
    <lineage>
        <taxon>Eukaryota</taxon>
        <taxon>Viridiplantae</taxon>
        <taxon>Streptophyta</taxon>
        <taxon>Embryophyta</taxon>
        <taxon>Tracheophyta</taxon>
        <taxon>Spermatophyta</taxon>
        <taxon>Magnoliopsida</taxon>
        <taxon>eudicotyledons</taxon>
        <taxon>Gunneridae</taxon>
        <taxon>Pentapetalae</taxon>
        <taxon>rosids</taxon>
        <taxon>malvids</taxon>
        <taxon>Myrtales</taxon>
        <taxon>Melastomataceae</taxon>
        <taxon>Melastomatoideae</taxon>
        <taxon>Melastomateae</taxon>
        <taxon>Melastoma</taxon>
    </lineage>
</organism>
<protein>
    <submittedName>
        <fullName evidence="1">Uncharacterized protein</fullName>
    </submittedName>
</protein>